<keyword evidence="3" id="KW-1185">Reference proteome</keyword>
<feature type="compositionally biased region" description="Basic and acidic residues" evidence="1">
    <location>
        <begin position="206"/>
        <end position="226"/>
    </location>
</feature>
<gene>
    <name evidence="2" type="ORF">BS47DRAFT_227948</name>
</gene>
<dbReference type="EMBL" id="MU128923">
    <property type="protein sequence ID" value="KAF9518688.1"/>
    <property type="molecule type" value="Genomic_DNA"/>
</dbReference>
<comment type="caution">
    <text evidence="2">The sequence shown here is derived from an EMBL/GenBank/DDBJ whole genome shotgun (WGS) entry which is preliminary data.</text>
</comment>
<feature type="compositionally biased region" description="Basic and acidic residues" evidence="1">
    <location>
        <begin position="69"/>
        <end position="80"/>
    </location>
</feature>
<dbReference type="AlphaFoldDB" id="A0A9P6B6L8"/>
<name>A0A9P6B6L8_9AGAM</name>
<dbReference type="InterPro" id="IPR053030">
    <property type="entry name" value="Ribosomal_biogenesis_FAF1-like"/>
</dbReference>
<evidence type="ECO:0000313" key="2">
    <source>
        <dbReference type="EMBL" id="KAF9518688.1"/>
    </source>
</evidence>
<feature type="region of interest" description="Disordered" evidence="1">
    <location>
        <begin position="206"/>
        <end position="290"/>
    </location>
</feature>
<accession>A0A9P6B6L8</accession>
<dbReference type="Proteomes" id="UP000886523">
    <property type="component" value="Unassembled WGS sequence"/>
</dbReference>
<feature type="compositionally biased region" description="Basic and acidic residues" evidence="1">
    <location>
        <begin position="50"/>
        <end position="60"/>
    </location>
</feature>
<feature type="region of interest" description="Disordered" evidence="1">
    <location>
        <begin position="25"/>
        <end position="80"/>
    </location>
</feature>
<dbReference type="GO" id="GO:0005730">
    <property type="term" value="C:nucleolus"/>
    <property type="evidence" value="ECO:0007669"/>
    <property type="project" value="TreeGrafter"/>
</dbReference>
<protein>
    <submittedName>
        <fullName evidence="2">Uncharacterized protein</fullName>
    </submittedName>
</protein>
<dbReference type="PANTHER" id="PTHR28096:SF1">
    <property type="entry name" value="PROTEIN FAF1"/>
    <property type="match status" value="1"/>
</dbReference>
<proteinExistence type="predicted"/>
<organism evidence="2 3">
    <name type="scientific">Hydnum rufescens UP504</name>
    <dbReference type="NCBI Taxonomy" id="1448309"/>
    <lineage>
        <taxon>Eukaryota</taxon>
        <taxon>Fungi</taxon>
        <taxon>Dikarya</taxon>
        <taxon>Basidiomycota</taxon>
        <taxon>Agaricomycotina</taxon>
        <taxon>Agaricomycetes</taxon>
        <taxon>Cantharellales</taxon>
        <taxon>Hydnaceae</taxon>
        <taxon>Hydnum</taxon>
    </lineage>
</organism>
<dbReference type="GO" id="GO:0000462">
    <property type="term" value="P:maturation of SSU-rRNA from tricistronic rRNA transcript (SSU-rRNA, 5.8S rRNA, LSU-rRNA)"/>
    <property type="evidence" value="ECO:0007669"/>
    <property type="project" value="TreeGrafter"/>
</dbReference>
<reference evidence="2" key="1">
    <citation type="journal article" date="2020" name="Nat. Commun.">
        <title>Large-scale genome sequencing of mycorrhizal fungi provides insights into the early evolution of symbiotic traits.</title>
        <authorList>
            <person name="Miyauchi S."/>
            <person name="Kiss E."/>
            <person name="Kuo A."/>
            <person name="Drula E."/>
            <person name="Kohler A."/>
            <person name="Sanchez-Garcia M."/>
            <person name="Morin E."/>
            <person name="Andreopoulos B."/>
            <person name="Barry K.W."/>
            <person name="Bonito G."/>
            <person name="Buee M."/>
            <person name="Carver A."/>
            <person name="Chen C."/>
            <person name="Cichocki N."/>
            <person name="Clum A."/>
            <person name="Culley D."/>
            <person name="Crous P.W."/>
            <person name="Fauchery L."/>
            <person name="Girlanda M."/>
            <person name="Hayes R.D."/>
            <person name="Keri Z."/>
            <person name="LaButti K."/>
            <person name="Lipzen A."/>
            <person name="Lombard V."/>
            <person name="Magnuson J."/>
            <person name="Maillard F."/>
            <person name="Murat C."/>
            <person name="Nolan M."/>
            <person name="Ohm R.A."/>
            <person name="Pangilinan J."/>
            <person name="Pereira M.F."/>
            <person name="Perotto S."/>
            <person name="Peter M."/>
            <person name="Pfister S."/>
            <person name="Riley R."/>
            <person name="Sitrit Y."/>
            <person name="Stielow J.B."/>
            <person name="Szollosi G."/>
            <person name="Zifcakova L."/>
            <person name="Stursova M."/>
            <person name="Spatafora J.W."/>
            <person name="Tedersoo L."/>
            <person name="Vaario L.M."/>
            <person name="Yamada A."/>
            <person name="Yan M."/>
            <person name="Wang P."/>
            <person name="Xu J."/>
            <person name="Bruns T."/>
            <person name="Baldrian P."/>
            <person name="Vilgalys R."/>
            <person name="Dunand C."/>
            <person name="Henrissat B."/>
            <person name="Grigoriev I.V."/>
            <person name="Hibbett D."/>
            <person name="Nagy L.G."/>
            <person name="Martin F.M."/>
        </authorList>
    </citation>
    <scope>NUCLEOTIDE SEQUENCE</scope>
    <source>
        <strain evidence="2">UP504</strain>
    </source>
</reference>
<sequence>MAEKEDILAALEANGKAFLESFSLPPTVLGGKRSREEPILQSAAKKKKNDKVYHDAEPLERSVSPPPKPQHESPVSHERIPDVIVFKQSSSGKVPSASKTLARSFMSSKVSKISAPIDDIGQEISRNAKKDDEDLERSQASNDVELHRLVHTRLLSGSLNPELNLTPAQRRKALEGRVLELADRAKLGKGEKNVRDAERKKAALHVREGMKAKQKERDSKGLEEAKNTGNYHPVIKKLFGSSAGEPSAPKRKRERGLAMGIGKHTSSGLRLTREEITAVNGDDSARAGEA</sequence>
<evidence type="ECO:0000256" key="1">
    <source>
        <dbReference type="SAM" id="MobiDB-lite"/>
    </source>
</evidence>
<dbReference type="OrthoDB" id="5556956at2759"/>
<dbReference type="PANTHER" id="PTHR28096">
    <property type="entry name" value="PROTEIN FAF1"/>
    <property type="match status" value="1"/>
</dbReference>
<evidence type="ECO:0000313" key="3">
    <source>
        <dbReference type="Proteomes" id="UP000886523"/>
    </source>
</evidence>